<sequence>MDLQDFGGTGLYFDEPRPPRVAVLLDAASAQYATGTAEQPLLAAQALAPGDLSVLVGLYRFYFYQHRHADALRIAEQVLEVVAPRLGLPTAWGELDADCLACVPPEAIGLLRFHLLALKGAGYLSLRLGLFGQGKAMLSKVAELDADNRLGAHLLLEVLAANSAAIFTFPPAATVETRP</sequence>
<comment type="caution">
    <text evidence="1">The sequence shown here is derived from an EMBL/GenBank/DDBJ whole genome shotgun (WGS) entry which is preliminary data.</text>
</comment>
<dbReference type="OrthoDB" id="9812003at2"/>
<protein>
    <submittedName>
        <fullName evidence="1">Uncharacterized protein</fullName>
    </submittedName>
</protein>
<gene>
    <name evidence="1" type="ORF">B597_018345</name>
</gene>
<dbReference type="EMBL" id="AMCZ02000030">
    <property type="protein sequence ID" value="EWC39808.1"/>
    <property type="molecule type" value="Genomic_DNA"/>
</dbReference>
<accession>A0A061JMG1</accession>
<proteinExistence type="predicted"/>
<dbReference type="Proteomes" id="UP000026923">
    <property type="component" value="Unassembled WGS sequence"/>
</dbReference>
<evidence type="ECO:0000313" key="2">
    <source>
        <dbReference type="Proteomes" id="UP000026923"/>
    </source>
</evidence>
<evidence type="ECO:0000313" key="1">
    <source>
        <dbReference type="EMBL" id="EWC39808.1"/>
    </source>
</evidence>
<dbReference type="AlphaFoldDB" id="A0A061JMG1"/>
<dbReference type="InterPro" id="IPR011990">
    <property type="entry name" value="TPR-like_helical_dom_sf"/>
</dbReference>
<reference evidence="1 2" key="1">
    <citation type="journal article" date="2013" name="Genome Announc.">
        <title>Draft Genome of the Nitrogen-Fixing Bacterium Pseudomonas stutzeri Strain KOS6 Isolated from Industrial Hydrocarbon Sludge.</title>
        <authorList>
            <person name="Grigoryeva T.V."/>
            <person name="Laikov A.V."/>
            <person name="Naumova R.P."/>
            <person name="Manolov A.I."/>
            <person name="Larin A.K."/>
            <person name="Karpova I.Y."/>
            <person name="Semashko T.A."/>
            <person name="Alexeev D.G."/>
            <person name="Kostryukova E.S."/>
            <person name="Muller R."/>
            <person name="Govorun V.M."/>
        </authorList>
    </citation>
    <scope>NUCLEOTIDE SEQUENCE [LARGE SCALE GENOMIC DNA]</scope>
    <source>
        <strain evidence="1 2">KOS6</strain>
    </source>
</reference>
<dbReference type="RefSeq" id="WP_003292014.1">
    <property type="nucleotide sequence ID" value="NZ_KK020677.1"/>
</dbReference>
<name>A0A061JMG1_STUST</name>
<organism evidence="1 2">
    <name type="scientific">Stutzerimonas stutzeri KOS6</name>
    <dbReference type="NCBI Taxonomy" id="1218352"/>
    <lineage>
        <taxon>Bacteria</taxon>
        <taxon>Pseudomonadati</taxon>
        <taxon>Pseudomonadota</taxon>
        <taxon>Gammaproteobacteria</taxon>
        <taxon>Pseudomonadales</taxon>
        <taxon>Pseudomonadaceae</taxon>
        <taxon>Stutzerimonas</taxon>
    </lineage>
</organism>
<dbReference type="eggNOG" id="COG0457">
    <property type="taxonomic scope" value="Bacteria"/>
</dbReference>
<dbReference type="HOGENOM" id="CLU_114962_0_0_6"/>
<dbReference type="SUPFAM" id="SSF48452">
    <property type="entry name" value="TPR-like"/>
    <property type="match status" value="1"/>
</dbReference>